<keyword evidence="3 5" id="KW-1133">Transmembrane helix</keyword>
<accession>A0A1W1EJ04</accession>
<protein>
    <recommendedName>
        <fullName evidence="6">VWFA domain-containing protein</fullName>
    </recommendedName>
</protein>
<feature type="transmembrane region" description="Helical" evidence="5">
    <location>
        <begin position="57"/>
        <end position="75"/>
    </location>
</feature>
<feature type="domain" description="VWFA" evidence="6">
    <location>
        <begin position="88"/>
        <end position="279"/>
    </location>
</feature>
<dbReference type="InterPro" id="IPR036465">
    <property type="entry name" value="vWFA_dom_sf"/>
</dbReference>
<keyword evidence="4 5" id="KW-0472">Membrane</keyword>
<organism evidence="7">
    <name type="scientific">hydrothermal vent metagenome</name>
    <dbReference type="NCBI Taxonomy" id="652676"/>
    <lineage>
        <taxon>unclassified sequences</taxon>
        <taxon>metagenomes</taxon>
        <taxon>ecological metagenomes</taxon>
    </lineage>
</organism>
<name>A0A1W1EJ04_9ZZZZ</name>
<dbReference type="PROSITE" id="PS50234">
    <property type="entry name" value="VWFA"/>
    <property type="match status" value="1"/>
</dbReference>
<feature type="transmembrane region" description="Helical" evidence="5">
    <location>
        <begin position="299"/>
        <end position="318"/>
    </location>
</feature>
<keyword evidence="1" id="KW-1003">Cell membrane</keyword>
<dbReference type="InterPro" id="IPR002035">
    <property type="entry name" value="VWF_A"/>
</dbReference>
<evidence type="ECO:0000256" key="5">
    <source>
        <dbReference type="SAM" id="Phobius"/>
    </source>
</evidence>
<evidence type="ECO:0000256" key="2">
    <source>
        <dbReference type="ARBA" id="ARBA00022692"/>
    </source>
</evidence>
<evidence type="ECO:0000256" key="4">
    <source>
        <dbReference type="ARBA" id="ARBA00023136"/>
    </source>
</evidence>
<reference evidence="7" key="1">
    <citation type="submission" date="2016-10" db="EMBL/GenBank/DDBJ databases">
        <authorList>
            <person name="de Groot N.N."/>
        </authorList>
    </citation>
    <scope>NUCLEOTIDE SEQUENCE</scope>
</reference>
<keyword evidence="2 5" id="KW-0812">Transmembrane</keyword>
<dbReference type="Pfam" id="PF13519">
    <property type="entry name" value="VWA_2"/>
    <property type="match status" value="1"/>
</dbReference>
<dbReference type="Gene3D" id="3.40.50.410">
    <property type="entry name" value="von Willebrand factor, type A domain"/>
    <property type="match status" value="1"/>
</dbReference>
<evidence type="ECO:0000256" key="1">
    <source>
        <dbReference type="ARBA" id="ARBA00022475"/>
    </source>
</evidence>
<dbReference type="PANTHER" id="PTHR22550">
    <property type="entry name" value="SPORE GERMINATION PROTEIN"/>
    <property type="match status" value="1"/>
</dbReference>
<dbReference type="PANTHER" id="PTHR22550:SF5">
    <property type="entry name" value="LEUCINE ZIPPER PROTEIN 4"/>
    <property type="match status" value="1"/>
</dbReference>
<dbReference type="EMBL" id="FRYL01000021">
    <property type="protein sequence ID" value="SHO80851.1"/>
    <property type="molecule type" value="Genomic_DNA"/>
</dbReference>
<gene>
    <name evidence="7" type="ORF">MNB_SV-15-501</name>
</gene>
<dbReference type="SUPFAM" id="SSF53300">
    <property type="entry name" value="vWA-like"/>
    <property type="match status" value="1"/>
</dbReference>
<evidence type="ECO:0000313" key="7">
    <source>
        <dbReference type="EMBL" id="SHO80851.1"/>
    </source>
</evidence>
<dbReference type="InterPro" id="IPR050768">
    <property type="entry name" value="UPF0353/GerABKA_families"/>
</dbReference>
<dbReference type="SMART" id="SM00327">
    <property type="entry name" value="VWA"/>
    <property type="match status" value="1"/>
</dbReference>
<evidence type="ECO:0000256" key="3">
    <source>
        <dbReference type="ARBA" id="ARBA00022989"/>
    </source>
</evidence>
<proteinExistence type="predicted"/>
<sequence length="323" mass="36453">MVSFVNITLFWVFIIPFFILSFLLISNKDRLSRIFDDKILKRLRASDETIPTSIRNLIFLISIFLMIVALARPVIEKGDKKVEIEGLNMMIALDISSSMSVKDVYPNRLEFAKNKIIEFLKYTPSDEIALVAFASNSFMLAPMSSDKATLIDIIKRVDKRYISMGSTNFTSLGELSKEVLDKSKKKILVLFSDGGEKENLVEFKDILKEYNIKLYTVLIGTKKGGIVLDNNNKKIKDKDGNIAFSQRNDDLGELSLSTDGAYIVASNGSDGIKELISNIKHSNKSNKKSSVSIKDRVELFYYPLGLSLIFLLISFSSLPRKRD</sequence>
<dbReference type="AlphaFoldDB" id="A0A1W1EJ04"/>
<feature type="transmembrane region" description="Helical" evidence="5">
    <location>
        <begin position="6"/>
        <end position="25"/>
    </location>
</feature>
<evidence type="ECO:0000259" key="6">
    <source>
        <dbReference type="PROSITE" id="PS50234"/>
    </source>
</evidence>